<reference evidence="2 3" key="1">
    <citation type="submission" date="2024-06" db="EMBL/GenBank/DDBJ databases">
        <title>Genomic Encyclopedia of Type Strains, Phase IV (KMG-IV): sequencing the most valuable type-strain genomes for metagenomic binning, comparative biology and taxonomic classification.</title>
        <authorList>
            <person name="Goeker M."/>
        </authorList>
    </citation>
    <scope>NUCLEOTIDE SEQUENCE [LARGE SCALE GENOMIC DNA]</scope>
    <source>
        <strain evidence="2 3">DSM 28102</strain>
    </source>
</reference>
<proteinExistence type="predicted"/>
<keyword evidence="1" id="KW-1133">Transmembrane helix</keyword>
<evidence type="ECO:0000256" key="1">
    <source>
        <dbReference type="SAM" id="Phobius"/>
    </source>
</evidence>
<feature type="transmembrane region" description="Helical" evidence="1">
    <location>
        <begin position="24"/>
        <end position="42"/>
    </location>
</feature>
<gene>
    <name evidence="2" type="ORF">ABID12_002040</name>
</gene>
<comment type="caution">
    <text evidence="2">The sequence shown here is derived from an EMBL/GenBank/DDBJ whole genome shotgun (WGS) entry which is preliminary data.</text>
</comment>
<keyword evidence="3" id="KW-1185">Reference proteome</keyword>
<sequence length="43" mass="5253">MTRNDKRIDKRCVKRAWSEQWREVRPAMFLLCACLLVLILVYQ</sequence>
<keyword evidence="1" id="KW-0472">Membrane</keyword>
<name>A0ABV2IB10_9HYPH</name>
<evidence type="ECO:0000313" key="3">
    <source>
        <dbReference type="Proteomes" id="UP001549164"/>
    </source>
</evidence>
<protein>
    <submittedName>
        <fullName evidence="2">Uncharacterized protein</fullName>
    </submittedName>
</protein>
<evidence type="ECO:0000313" key="2">
    <source>
        <dbReference type="EMBL" id="MET3600100.1"/>
    </source>
</evidence>
<accession>A0ABV2IB10</accession>
<dbReference type="EMBL" id="JBEPLY010000005">
    <property type="protein sequence ID" value="MET3600100.1"/>
    <property type="molecule type" value="Genomic_DNA"/>
</dbReference>
<dbReference type="Proteomes" id="UP001549164">
    <property type="component" value="Unassembled WGS sequence"/>
</dbReference>
<keyword evidence="1" id="KW-0812">Transmembrane</keyword>
<organism evidence="2 3">
    <name type="scientific">Martelella mangrovi</name>
    <dbReference type="NCBI Taxonomy" id="1397477"/>
    <lineage>
        <taxon>Bacteria</taxon>
        <taxon>Pseudomonadati</taxon>
        <taxon>Pseudomonadota</taxon>
        <taxon>Alphaproteobacteria</taxon>
        <taxon>Hyphomicrobiales</taxon>
        <taxon>Aurantimonadaceae</taxon>
        <taxon>Martelella</taxon>
    </lineage>
</organism>